<feature type="compositionally biased region" description="Polar residues" evidence="1">
    <location>
        <begin position="330"/>
        <end position="348"/>
    </location>
</feature>
<feature type="region of interest" description="Disordered" evidence="1">
    <location>
        <begin position="457"/>
        <end position="495"/>
    </location>
</feature>
<accession>A0A167M9G3</accession>
<protein>
    <submittedName>
        <fullName evidence="2">Uncharacterized protein</fullName>
    </submittedName>
</protein>
<name>A0A167M9G3_PHYB8</name>
<evidence type="ECO:0000313" key="3">
    <source>
        <dbReference type="Proteomes" id="UP000077315"/>
    </source>
</evidence>
<dbReference type="Proteomes" id="UP000077315">
    <property type="component" value="Unassembled WGS sequence"/>
</dbReference>
<dbReference type="AlphaFoldDB" id="A0A167M9G3"/>
<dbReference type="GeneID" id="28997156"/>
<gene>
    <name evidence="2" type="ORF">PHYBLDRAFT_170090</name>
</gene>
<dbReference type="VEuPathDB" id="FungiDB:PHYBLDRAFT_170090"/>
<feature type="compositionally biased region" description="Basic and acidic residues" evidence="1">
    <location>
        <begin position="81"/>
        <end position="93"/>
    </location>
</feature>
<evidence type="ECO:0000256" key="1">
    <source>
        <dbReference type="SAM" id="MobiDB-lite"/>
    </source>
</evidence>
<evidence type="ECO:0000313" key="2">
    <source>
        <dbReference type="EMBL" id="OAD72194.1"/>
    </source>
</evidence>
<dbReference type="EMBL" id="KV440984">
    <property type="protein sequence ID" value="OAD72194.1"/>
    <property type="molecule type" value="Genomic_DNA"/>
</dbReference>
<dbReference type="RefSeq" id="XP_018290234.1">
    <property type="nucleotide sequence ID" value="XM_018436250.1"/>
</dbReference>
<feature type="region of interest" description="Disordered" evidence="1">
    <location>
        <begin position="68"/>
        <end position="128"/>
    </location>
</feature>
<organism evidence="2 3">
    <name type="scientific">Phycomyces blakesleeanus (strain ATCC 8743b / DSM 1359 / FGSC 10004 / NBRC 33097 / NRRL 1555)</name>
    <dbReference type="NCBI Taxonomy" id="763407"/>
    <lineage>
        <taxon>Eukaryota</taxon>
        <taxon>Fungi</taxon>
        <taxon>Fungi incertae sedis</taxon>
        <taxon>Mucoromycota</taxon>
        <taxon>Mucoromycotina</taxon>
        <taxon>Mucoromycetes</taxon>
        <taxon>Mucorales</taxon>
        <taxon>Phycomycetaceae</taxon>
        <taxon>Phycomyces</taxon>
    </lineage>
</organism>
<feature type="region of interest" description="Disordered" evidence="1">
    <location>
        <begin position="308"/>
        <end position="355"/>
    </location>
</feature>
<keyword evidence="3" id="KW-1185">Reference proteome</keyword>
<proteinExistence type="predicted"/>
<feature type="compositionally biased region" description="Polar residues" evidence="1">
    <location>
        <begin position="466"/>
        <end position="484"/>
    </location>
</feature>
<reference evidence="3" key="1">
    <citation type="submission" date="2015-06" db="EMBL/GenBank/DDBJ databases">
        <title>Expansion of signal transduction pathways in fungi by whole-genome duplication.</title>
        <authorList>
            <consortium name="DOE Joint Genome Institute"/>
            <person name="Corrochano L.M."/>
            <person name="Kuo A."/>
            <person name="Marcet-Houben M."/>
            <person name="Polaino S."/>
            <person name="Salamov A."/>
            <person name="Villalobos J.M."/>
            <person name="Alvarez M.I."/>
            <person name="Avalos J."/>
            <person name="Benito E.P."/>
            <person name="Benoit I."/>
            <person name="Burger G."/>
            <person name="Camino L.P."/>
            <person name="Canovas D."/>
            <person name="Cerda-Olmedo E."/>
            <person name="Cheng J.-F."/>
            <person name="Dominguez A."/>
            <person name="Elias M."/>
            <person name="Eslava A.P."/>
            <person name="Glaser F."/>
            <person name="Grimwood J."/>
            <person name="Gutierrez G."/>
            <person name="Heitman J."/>
            <person name="Henrissat B."/>
            <person name="Iturriaga E.A."/>
            <person name="Lang B.F."/>
            <person name="Lavin J.L."/>
            <person name="Lee S."/>
            <person name="Li W."/>
            <person name="Lindquist E."/>
            <person name="Lopez-Garcia S."/>
            <person name="Luque E.M."/>
            <person name="Marcos A.T."/>
            <person name="Martin J."/>
            <person name="McCluskey K."/>
            <person name="Medina H.R."/>
            <person name="Miralles-Duran A."/>
            <person name="Miyazaki A."/>
            <person name="Munoz-Torres E."/>
            <person name="Oguiza J.A."/>
            <person name="Ohm R."/>
            <person name="Olmedo M."/>
            <person name="Orejas M."/>
            <person name="Ortiz-Castellanos L."/>
            <person name="Pisabarro A.G."/>
            <person name="Rodriguez-Romero J."/>
            <person name="Ruiz-Herrera J."/>
            <person name="Ruiz-Vazquez R."/>
            <person name="Sanz C."/>
            <person name="Schackwitz W."/>
            <person name="Schmutz J."/>
            <person name="Shahriari M."/>
            <person name="Shelest E."/>
            <person name="Silva-Franco F."/>
            <person name="Soanes D."/>
            <person name="Syed K."/>
            <person name="Tagua V.G."/>
            <person name="Talbot N.J."/>
            <person name="Thon M."/>
            <person name="De vries R.P."/>
            <person name="Wiebenga A."/>
            <person name="Yadav J.S."/>
            <person name="Braun E.L."/>
            <person name="Baker S."/>
            <person name="Garre V."/>
            <person name="Horwitz B."/>
            <person name="Torres-Martinez S."/>
            <person name="Idnurm A."/>
            <person name="Herrera-Estrella A."/>
            <person name="Gabaldon T."/>
            <person name="Grigoriev I.V."/>
        </authorList>
    </citation>
    <scope>NUCLEOTIDE SEQUENCE [LARGE SCALE GENOMIC DNA]</scope>
    <source>
        <strain evidence="3">NRRL 1555(-)</strain>
    </source>
</reference>
<dbReference type="InParanoid" id="A0A167M9G3"/>
<feature type="compositionally biased region" description="Polar residues" evidence="1">
    <location>
        <begin position="100"/>
        <end position="121"/>
    </location>
</feature>
<feature type="compositionally biased region" description="Basic residues" evidence="1">
    <location>
        <begin position="68"/>
        <end position="78"/>
    </location>
</feature>
<dbReference type="OrthoDB" id="2290708at2759"/>
<sequence>MIFDIGQYILLPQFRNVNTKKNTGEDFCEMILKGFWGIYVVNIWCKRVLWHWPLGVTQNASFLDLKKHNQKAKSKSNKRVMSTEHQRDQRDHQAPPIMQYRNNHIFNHRGSQSPQSSNNDNESQDKMNDYMDLNTDEAEAGSILIALANHSSHSGGYAENYKIRSVYNHTQKIKQEEQPQIYNEISVSGNSMSIRNLLGDEDRKPLALTSNFEREENDKHRMIMSPALPVHQGMADDSYNNAMRDDSDRVQSTHRYRPTTPAYMDVAQHNSRAADGNRVALDYHGPTSEYHRNLENNNSQYPQDMRGTVVNGRTMQPPPPPTQQQQQQQHISSIHQYSTWQTGSTDQYSRPPKVHTNRRASVPCVKRVKRVSAYASIRACEFTHHLTLMQPNARVEPSNGYSQQFVNMRQNPRARRNALHAYISYMTYTDLSRRRPKAHKQQAVEMASSYPSGFQPTFGYNAPAQDPQNRQSWHAYSQQSNGPKQTVVHAAEKVI</sequence>